<sequence length="270" mass="29089">MPYFKGYQGKQLFFTNNQPETAQASSVSLLFIHGLGASSSYYFPIIPSLTAKGYRCITMDTYGNGLSTYTGAENSIKTIANDALALLESLNVTKNVVVVGHSMGGIVASHLLATDKKNLFVGTVLLAPSHPGPNITQAMDERVATIEKGGMEILANTTPKVALGSAATPLARAFFREFQIRNDPKAYISLCSAIANADVPDYASIKKPALILVGDEDKSLKGVEHIALEYGTPKGEKEMRLLPGIGHWLVLEAPELVFKHISEYLDKITA</sequence>
<dbReference type="PRINTS" id="PR00111">
    <property type="entry name" value="ABHYDROLASE"/>
</dbReference>
<dbReference type="VEuPathDB" id="FungiDB:AAP_01185"/>
<dbReference type="EMBL" id="AZGZ01000003">
    <property type="protein sequence ID" value="KZZ96412.1"/>
    <property type="molecule type" value="Genomic_DNA"/>
</dbReference>
<dbReference type="InterPro" id="IPR000639">
    <property type="entry name" value="Epox_hydrolase-like"/>
</dbReference>
<dbReference type="OrthoDB" id="408373at2759"/>
<reference evidence="2 3" key="1">
    <citation type="journal article" date="2016" name="Genome Biol. Evol.">
        <title>Divergent and convergent evolution of fungal pathogenicity.</title>
        <authorList>
            <person name="Shang Y."/>
            <person name="Xiao G."/>
            <person name="Zheng P."/>
            <person name="Cen K."/>
            <person name="Zhan S."/>
            <person name="Wang C."/>
        </authorList>
    </citation>
    <scope>NUCLEOTIDE SEQUENCE [LARGE SCALE GENOMIC DNA]</scope>
    <source>
        <strain evidence="2 3">ARSEF 7405</strain>
    </source>
</reference>
<dbReference type="GO" id="GO:0046464">
    <property type="term" value="P:acylglycerol catabolic process"/>
    <property type="evidence" value="ECO:0007669"/>
    <property type="project" value="TreeGrafter"/>
</dbReference>
<gene>
    <name evidence="2" type="ORF">AAP_01185</name>
</gene>
<dbReference type="PANTHER" id="PTHR43798:SF5">
    <property type="entry name" value="MONOACYLGLYCEROL LIPASE ABHD6"/>
    <property type="match status" value="1"/>
</dbReference>
<keyword evidence="2" id="KW-0378">Hydrolase</keyword>
<dbReference type="Proteomes" id="UP000242877">
    <property type="component" value="Unassembled WGS sequence"/>
</dbReference>
<dbReference type="PANTHER" id="PTHR43798">
    <property type="entry name" value="MONOACYLGLYCEROL LIPASE"/>
    <property type="match status" value="1"/>
</dbReference>
<dbReference type="GO" id="GO:0016020">
    <property type="term" value="C:membrane"/>
    <property type="evidence" value="ECO:0007669"/>
    <property type="project" value="TreeGrafter"/>
</dbReference>
<feature type="domain" description="AB hydrolase-1" evidence="1">
    <location>
        <begin position="29"/>
        <end position="258"/>
    </location>
</feature>
<keyword evidence="3" id="KW-1185">Reference proteome</keyword>
<dbReference type="AlphaFoldDB" id="A0A162IN47"/>
<evidence type="ECO:0000313" key="3">
    <source>
        <dbReference type="Proteomes" id="UP000242877"/>
    </source>
</evidence>
<dbReference type="GO" id="GO:0047372">
    <property type="term" value="F:monoacylglycerol lipase activity"/>
    <property type="evidence" value="ECO:0007669"/>
    <property type="project" value="TreeGrafter"/>
</dbReference>
<evidence type="ECO:0000313" key="2">
    <source>
        <dbReference type="EMBL" id="KZZ96412.1"/>
    </source>
</evidence>
<dbReference type="SUPFAM" id="SSF53474">
    <property type="entry name" value="alpha/beta-Hydrolases"/>
    <property type="match status" value="1"/>
</dbReference>
<dbReference type="InterPro" id="IPR029058">
    <property type="entry name" value="AB_hydrolase_fold"/>
</dbReference>
<organism evidence="2 3">
    <name type="scientific">Ascosphaera apis ARSEF 7405</name>
    <dbReference type="NCBI Taxonomy" id="392613"/>
    <lineage>
        <taxon>Eukaryota</taxon>
        <taxon>Fungi</taxon>
        <taxon>Dikarya</taxon>
        <taxon>Ascomycota</taxon>
        <taxon>Pezizomycotina</taxon>
        <taxon>Eurotiomycetes</taxon>
        <taxon>Eurotiomycetidae</taxon>
        <taxon>Onygenales</taxon>
        <taxon>Ascosphaeraceae</taxon>
        <taxon>Ascosphaera</taxon>
    </lineage>
</organism>
<comment type="caution">
    <text evidence="2">The sequence shown here is derived from an EMBL/GenBank/DDBJ whole genome shotgun (WGS) entry which is preliminary data.</text>
</comment>
<dbReference type="Gene3D" id="3.40.50.1820">
    <property type="entry name" value="alpha/beta hydrolase"/>
    <property type="match status" value="1"/>
</dbReference>
<accession>A0A162IN47</accession>
<proteinExistence type="predicted"/>
<dbReference type="InterPro" id="IPR050266">
    <property type="entry name" value="AB_hydrolase_sf"/>
</dbReference>
<dbReference type="InterPro" id="IPR000073">
    <property type="entry name" value="AB_hydrolase_1"/>
</dbReference>
<dbReference type="Pfam" id="PF12697">
    <property type="entry name" value="Abhydrolase_6"/>
    <property type="match status" value="1"/>
</dbReference>
<evidence type="ECO:0000259" key="1">
    <source>
        <dbReference type="Pfam" id="PF12697"/>
    </source>
</evidence>
<name>A0A162IN47_9EURO</name>
<protein>
    <submittedName>
        <fullName evidence="2">Epoxide hydrolase-like protein</fullName>
    </submittedName>
</protein>
<dbReference type="PRINTS" id="PR00412">
    <property type="entry name" value="EPOXHYDRLASE"/>
</dbReference>